<dbReference type="EMBL" id="JBBPFD010000001">
    <property type="protein sequence ID" value="KAK7944295.1"/>
    <property type="molecule type" value="Genomic_DNA"/>
</dbReference>
<dbReference type="Proteomes" id="UP001460270">
    <property type="component" value="Unassembled WGS sequence"/>
</dbReference>
<accession>A0AAW0Q1C2</accession>
<reference evidence="2" key="1">
    <citation type="submission" date="2024-04" db="EMBL/GenBank/DDBJ databases">
        <title>Salinicola lusitanus LLJ914,a marine bacterium isolated from the Okinawa Trough.</title>
        <authorList>
            <person name="Li J."/>
        </authorList>
    </citation>
    <scope>NUCLEOTIDE SEQUENCE [LARGE SCALE GENOMIC DNA]</scope>
</reference>
<dbReference type="AlphaFoldDB" id="A0AAW0Q1C2"/>
<comment type="caution">
    <text evidence="1">The sequence shown here is derived from an EMBL/GenBank/DDBJ whole genome shotgun (WGS) entry which is preliminary data.</text>
</comment>
<name>A0AAW0Q1C2_9GOBI</name>
<organism evidence="1 2">
    <name type="scientific">Mugilogobius chulae</name>
    <name type="common">yellowstripe goby</name>
    <dbReference type="NCBI Taxonomy" id="88201"/>
    <lineage>
        <taxon>Eukaryota</taxon>
        <taxon>Metazoa</taxon>
        <taxon>Chordata</taxon>
        <taxon>Craniata</taxon>
        <taxon>Vertebrata</taxon>
        <taxon>Euteleostomi</taxon>
        <taxon>Actinopterygii</taxon>
        <taxon>Neopterygii</taxon>
        <taxon>Teleostei</taxon>
        <taxon>Neoteleostei</taxon>
        <taxon>Acanthomorphata</taxon>
        <taxon>Gobiaria</taxon>
        <taxon>Gobiiformes</taxon>
        <taxon>Gobioidei</taxon>
        <taxon>Gobiidae</taxon>
        <taxon>Gobionellinae</taxon>
        <taxon>Mugilogobius</taxon>
    </lineage>
</organism>
<sequence length="141" mass="16223">MYHSLRNTGTQWRTLWKTAEQYLRVRPVPTGDRSTYSSSLQSRVPTEFSRYLQELAAVPTGSEFRFRSTYRSSADQSTYRSSEDTYRSSAGVVPTEFSRVPQEFSRVPTGSEVPTGSAEYLQWSVQYLQSSAEYLQEFSRV</sequence>
<protein>
    <submittedName>
        <fullName evidence="1">Uncharacterized protein</fullName>
    </submittedName>
</protein>
<gene>
    <name evidence="1" type="ORF">WMY93_000023</name>
</gene>
<evidence type="ECO:0000313" key="1">
    <source>
        <dbReference type="EMBL" id="KAK7944295.1"/>
    </source>
</evidence>
<keyword evidence="2" id="KW-1185">Reference proteome</keyword>
<proteinExistence type="predicted"/>
<evidence type="ECO:0000313" key="2">
    <source>
        <dbReference type="Proteomes" id="UP001460270"/>
    </source>
</evidence>